<dbReference type="InterPro" id="IPR011037">
    <property type="entry name" value="Pyrv_Knase-like_insert_dom_sf"/>
</dbReference>
<accession>A0A563E066</accession>
<dbReference type="InterPro" id="IPR005303">
    <property type="entry name" value="MOCOS_middle"/>
</dbReference>
<dbReference type="Pfam" id="PF03476">
    <property type="entry name" value="MOSC_N"/>
    <property type="match status" value="1"/>
</dbReference>
<dbReference type="AlphaFoldDB" id="A0A563E066"/>
<keyword evidence="3" id="KW-1185">Reference proteome</keyword>
<dbReference type="Proteomes" id="UP000320244">
    <property type="component" value="Unassembled WGS sequence"/>
</dbReference>
<dbReference type="GO" id="GO:0030170">
    <property type="term" value="F:pyridoxal phosphate binding"/>
    <property type="evidence" value="ECO:0007669"/>
    <property type="project" value="InterPro"/>
</dbReference>
<dbReference type="Pfam" id="PF03473">
    <property type="entry name" value="MOSC"/>
    <property type="match status" value="1"/>
</dbReference>
<reference evidence="2 3" key="1">
    <citation type="submission" date="2019-05" db="EMBL/GenBank/DDBJ databases">
        <authorList>
            <person name="Lee S.D."/>
        </authorList>
    </citation>
    <scope>NUCLEOTIDE SEQUENCE [LARGE SCALE GENOMIC DNA]</scope>
    <source>
        <strain evidence="2 3">C5-26</strain>
    </source>
</reference>
<dbReference type="GO" id="GO:0003824">
    <property type="term" value="F:catalytic activity"/>
    <property type="evidence" value="ECO:0007669"/>
    <property type="project" value="InterPro"/>
</dbReference>
<dbReference type="SUPFAM" id="SSF50800">
    <property type="entry name" value="PK beta-barrel domain-like"/>
    <property type="match status" value="1"/>
</dbReference>
<organism evidence="2 3">
    <name type="scientific">Leekyejoonella antrihumi</name>
    <dbReference type="NCBI Taxonomy" id="1660198"/>
    <lineage>
        <taxon>Bacteria</taxon>
        <taxon>Bacillati</taxon>
        <taxon>Actinomycetota</taxon>
        <taxon>Actinomycetes</taxon>
        <taxon>Micrococcales</taxon>
        <taxon>Dermacoccaceae</taxon>
        <taxon>Leekyejoonella</taxon>
    </lineage>
</organism>
<evidence type="ECO:0000259" key="1">
    <source>
        <dbReference type="PROSITE" id="PS51340"/>
    </source>
</evidence>
<evidence type="ECO:0000313" key="3">
    <source>
        <dbReference type="Proteomes" id="UP000320244"/>
    </source>
</evidence>
<feature type="domain" description="MOSC" evidence="1">
    <location>
        <begin position="129"/>
        <end position="269"/>
    </location>
</feature>
<comment type="caution">
    <text evidence="2">The sequence shown here is derived from an EMBL/GenBank/DDBJ whole genome shotgun (WGS) entry which is preliminary data.</text>
</comment>
<reference evidence="2 3" key="2">
    <citation type="submission" date="2019-08" db="EMBL/GenBank/DDBJ databases">
        <title>Jejuicoccus antrihumi gen. nov., sp. nov., a new member of the family Dermacoccaceae isolated from a cave.</title>
        <authorList>
            <person name="Schumann P."/>
            <person name="Kim I.S."/>
        </authorList>
    </citation>
    <scope>NUCLEOTIDE SEQUENCE [LARGE SCALE GENOMIC DNA]</scope>
    <source>
        <strain evidence="2 3">C5-26</strain>
    </source>
</reference>
<gene>
    <name evidence="2" type="ORF">FGL98_13565</name>
</gene>
<name>A0A563E066_9MICO</name>
<dbReference type="GO" id="GO:0030151">
    <property type="term" value="F:molybdenum ion binding"/>
    <property type="evidence" value="ECO:0007669"/>
    <property type="project" value="InterPro"/>
</dbReference>
<sequence length="269" mass="28826">MVLRRYPVKSMLGEVVTEAAVTAGGIAGDRVFALVDQATGRVASAKQPRLWRLLLQCTAAWQGSRCTITLPGGRAFELSTDDATGSARGVDRALSDLLGRPVHLTATRPEAATIARPSPEDVIEHGQSARLPYELLELGEATPGSTFVDYAPVSVFTTSTLEHLGVDEVRYRPNVVVQSPTGAAFDENNWAGRQLRIGEVRLRGLIPIPRCAIPTLEHGSLPRSLDAVRRLLTENRVDVPDIGLAPCAGVYAEVLTPGTIRPGDAATFE</sequence>
<evidence type="ECO:0000313" key="2">
    <source>
        <dbReference type="EMBL" id="TWP35623.1"/>
    </source>
</evidence>
<dbReference type="PROSITE" id="PS51340">
    <property type="entry name" value="MOSC"/>
    <property type="match status" value="1"/>
</dbReference>
<dbReference type="EMBL" id="VCQV01000018">
    <property type="protein sequence ID" value="TWP35623.1"/>
    <property type="molecule type" value="Genomic_DNA"/>
</dbReference>
<dbReference type="InterPro" id="IPR005302">
    <property type="entry name" value="MoCF_Sase_C"/>
</dbReference>
<dbReference type="OrthoDB" id="9793178at2"/>
<protein>
    <submittedName>
        <fullName evidence="2">MOSC domain-containing protein</fullName>
    </submittedName>
</protein>
<proteinExistence type="predicted"/>